<dbReference type="InterPro" id="IPR017927">
    <property type="entry name" value="FAD-bd_FR_type"/>
</dbReference>
<dbReference type="AlphaFoldDB" id="A0A318QB85"/>
<evidence type="ECO:0000259" key="8">
    <source>
        <dbReference type="PROSITE" id="PS51384"/>
    </source>
</evidence>
<keyword evidence="1" id="KW-0285">Flavoprotein</keyword>
<keyword evidence="4" id="KW-0560">Oxidoreductase</keyword>
<evidence type="ECO:0000313" key="10">
    <source>
        <dbReference type="Proteomes" id="UP000247609"/>
    </source>
</evidence>
<dbReference type="PRINTS" id="PR00409">
    <property type="entry name" value="PHDIOXRDTASE"/>
</dbReference>
<dbReference type="GO" id="GO:0046872">
    <property type="term" value="F:metal ion binding"/>
    <property type="evidence" value="ECO:0007669"/>
    <property type="project" value="UniProtKB-KW"/>
</dbReference>
<dbReference type="PANTHER" id="PTHR47354:SF1">
    <property type="entry name" value="CARNITINE MONOOXYGENASE REDUCTASE SUBUNIT"/>
    <property type="match status" value="1"/>
</dbReference>
<dbReference type="PANTHER" id="PTHR47354">
    <property type="entry name" value="NADH OXIDOREDUCTASE HCR"/>
    <property type="match status" value="1"/>
</dbReference>
<dbReference type="Proteomes" id="UP000247609">
    <property type="component" value="Unassembled WGS sequence"/>
</dbReference>
<dbReference type="CDD" id="cd00207">
    <property type="entry name" value="fer2"/>
    <property type="match status" value="1"/>
</dbReference>
<gene>
    <name evidence="9" type="ORF">CFR71_11365</name>
</gene>
<dbReference type="SUPFAM" id="SSF52343">
    <property type="entry name" value="Ferredoxin reductase-like, C-terminal NADP-linked domain"/>
    <property type="match status" value="1"/>
</dbReference>
<dbReference type="Gene3D" id="3.40.50.80">
    <property type="entry name" value="Nucleotide-binding domain of ferredoxin-NADP reductase (FNR) module"/>
    <property type="match status" value="1"/>
</dbReference>
<dbReference type="SUPFAM" id="SSF63380">
    <property type="entry name" value="Riboflavin synthase domain-like"/>
    <property type="match status" value="1"/>
</dbReference>
<dbReference type="RefSeq" id="WP_110531198.1">
    <property type="nucleotide sequence ID" value="NZ_NOXG01000015.1"/>
</dbReference>
<dbReference type="EMBL" id="NOXG01000015">
    <property type="protein sequence ID" value="PYD75084.1"/>
    <property type="molecule type" value="Genomic_DNA"/>
</dbReference>
<keyword evidence="2" id="KW-0001">2Fe-2S</keyword>
<keyword evidence="9" id="KW-0808">Transferase</keyword>
<accession>A0A318QB85</accession>
<dbReference type="PROSITE" id="PS00197">
    <property type="entry name" value="2FE2S_FER_1"/>
    <property type="match status" value="1"/>
</dbReference>
<evidence type="ECO:0000256" key="3">
    <source>
        <dbReference type="ARBA" id="ARBA00022723"/>
    </source>
</evidence>
<dbReference type="PROSITE" id="PS51085">
    <property type="entry name" value="2FE2S_FER_2"/>
    <property type="match status" value="1"/>
</dbReference>
<keyword evidence="5" id="KW-0408">Iron</keyword>
<feature type="domain" description="FAD-binding FR-type" evidence="8">
    <location>
        <begin position="2"/>
        <end position="105"/>
    </location>
</feature>
<dbReference type="GO" id="GO:0032259">
    <property type="term" value="P:methylation"/>
    <property type="evidence" value="ECO:0007669"/>
    <property type="project" value="UniProtKB-KW"/>
</dbReference>
<evidence type="ECO:0000256" key="2">
    <source>
        <dbReference type="ARBA" id="ARBA00022714"/>
    </source>
</evidence>
<evidence type="ECO:0000256" key="6">
    <source>
        <dbReference type="ARBA" id="ARBA00023014"/>
    </source>
</evidence>
<evidence type="ECO:0000256" key="4">
    <source>
        <dbReference type="ARBA" id="ARBA00023002"/>
    </source>
</evidence>
<comment type="caution">
    <text evidence="9">The sequence shown here is derived from an EMBL/GenBank/DDBJ whole genome shotgun (WGS) entry which is preliminary data.</text>
</comment>
<keyword evidence="3" id="KW-0479">Metal-binding</keyword>
<dbReference type="SUPFAM" id="SSF54292">
    <property type="entry name" value="2Fe-2S ferredoxin-like"/>
    <property type="match status" value="1"/>
</dbReference>
<dbReference type="Gene3D" id="2.40.30.10">
    <property type="entry name" value="Translation factors"/>
    <property type="match status" value="1"/>
</dbReference>
<dbReference type="InterPro" id="IPR050415">
    <property type="entry name" value="MRET"/>
</dbReference>
<evidence type="ECO:0000256" key="1">
    <source>
        <dbReference type="ARBA" id="ARBA00022630"/>
    </source>
</evidence>
<keyword evidence="6" id="KW-0411">Iron-sulfur</keyword>
<evidence type="ECO:0000256" key="5">
    <source>
        <dbReference type="ARBA" id="ARBA00023004"/>
    </source>
</evidence>
<dbReference type="GO" id="GO:0008168">
    <property type="term" value="F:methyltransferase activity"/>
    <property type="evidence" value="ECO:0007669"/>
    <property type="project" value="UniProtKB-KW"/>
</dbReference>
<dbReference type="Gene3D" id="3.10.20.30">
    <property type="match status" value="1"/>
</dbReference>
<reference evidence="9 10" key="1">
    <citation type="submission" date="2017-07" db="EMBL/GenBank/DDBJ databases">
        <title>A draft genome sequence of Komagataeibacter sp. T5K1.</title>
        <authorList>
            <person name="Skraban J."/>
            <person name="Cleenwerck I."/>
            <person name="Vandamme P."/>
            <person name="Trcek J."/>
        </authorList>
    </citation>
    <scope>NUCLEOTIDE SEQUENCE [LARGE SCALE GENOMIC DNA]</scope>
    <source>
        <strain evidence="9 10">T5K1</strain>
    </source>
</reference>
<organism evidence="9 10">
    <name type="scientific">Novacetimonas pomaceti</name>
    <dbReference type="NCBI Taxonomy" id="2021998"/>
    <lineage>
        <taxon>Bacteria</taxon>
        <taxon>Pseudomonadati</taxon>
        <taxon>Pseudomonadota</taxon>
        <taxon>Alphaproteobacteria</taxon>
        <taxon>Acetobacterales</taxon>
        <taxon>Acetobacteraceae</taxon>
        <taxon>Novacetimonas</taxon>
    </lineage>
</organism>
<dbReference type="GO" id="GO:0051537">
    <property type="term" value="F:2 iron, 2 sulfur cluster binding"/>
    <property type="evidence" value="ECO:0007669"/>
    <property type="project" value="UniProtKB-KW"/>
</dbReference>
<dbReference type="InterPro" id="IPR039261">
    <property type="entry name" value="FNR_nucleotide-bd"/>
</dbReference>
<dbReference type="CDD" id="cd06185">
    <property type="entry name" value="PDR_like"/>
    <property type="match status" value="1"/>
</dbReference>
<dbReference type="Pfam" id="PF00111">
    <property type="entry name" value="Fer2"/>
    <property type="match status" value="1"/>
</dbReference>
<dbReference type="InterPro" id="IPR036010">
    <property type="entry name" value="2Fe-2S_ferredoxin-like_sf"/>
</dbReference>
<dbReference type="GO" id="GO:0016491">
    <property type="term" value="F:oxidoreductase activity"/>
    <property type="evidence" value="ECO:0007669"/>
    <property type="project" value="UniProtKB-KW"/>
</dbReference>
<dbReference type="InterPro" id="IPR017938">
    <property type="entry name" value="Riboflavin_synthase-like_b-brl"/>
</dbReference>
<evidence type="ECO:0000259" key="7">
    <source>
        <dbReference type="PROSITE" id="PS51085"/>
    </source>
</evidence>
<dbReference type="PROSITE" id="PS51384">
    <property type="entry name" value="FAD_FR"/>
    <property type="match status" value="1"/>
</dbReference>
<dbReference type="InterPro" id="IPR012675">
    <property type="entry name" value="Beta-grasp_dom_sf"/>
</dbReference>
<evidence type="ECO:0000313" key="9">
    <source>
        <dbReference type="EMBL" id="PYD75084.1"/>
    </source>
</evidence>
<name>A0A318QB85_9PROT</name>
<dbReference type="InterPro" id="IPR001041">
    <property type="entry name" value="2Fe-2S_ferredoxin-type"/>
</dbReference>
<proteinExistence type="predicted"/>
<protein>
    <submittedName>
        <fullName evidence="9">Vanillate O-demethylase oxidoreductase</fullName>
    </submittedName>
</protein>
<dbReference type="InterPro" id="IPR006058">
    <property type="entry name" value="2Fe2S_fd_BS"/>
</dbReference>
<keyword evidence="9" id="KW-0489">Methyltransferase</keyword>
<feature type="domain" description="2Fe-2S ferredoxin-type" evidence="7">
    <location>
        <begin position="231"/>
        <end position="314"/>
    </location>
</feature>
<sequence length="314" mass="33676">MTSFLSAVIHDVAREGADCIRLRLLAAEGRAPLPSYEAGAHIDVVTPAGPVRQYSLCGLPDAPGTYELCVKRDAASRGGSESLFTQAKTGMGLEISAPRNAFPLPEANRYILIAGGIGITPLMAMMQTLRHRGADWRLYYYVRDPANAPFRQDLAQDIASGRVTLATSLRNGYPDALEAPAPDAVVMLCGPNGFMDAVSSHAVSAGWRPDQVRREHFQPVEQPVGESDRPFEVVLSRTGRTVSVPAGQSIAYALLDAGIDVPLSCEQGMCGACVVPLLQGEGDHRDMILTQDEQERSIALCCSRARGSSLVLEL</sequence>